<accession>A0A2I1HRH7</accession>
<keyword evidence="1" id="KW-0472">Membrane</keyword>
<name>A0A2I1HRH7_9GLOM</name>
<evidence type="ECO:0000313" key="3">
    <source>
        <dbReference type="Proteomes" id="UP000234323"/>
    </source>
</evidence>
<keyword evidence="1" id="KW-0812">Transmembrane</keyword>
<dbReference type="EMBL" id="LLXI01005394">
    <property type="protein sequence ID" value="PKY61467.1"/>
    <property type="molecule type" value="Genomic_DNA"/>
</dbReference>
<comment type="caution">
    <text evidence="2">The sequence shown here is derived from an EMBL/GenBank/DDBJ whole genome shotgun (WGS) entry which is preliminary data.</text>
</comment>
<feature type="transmembrane region" description="Helical" evidence="1">
    <location>
        <begin position="28"/>
        <end position="46"/>
    </location>
</feature>
<dbReference type="AlphaFoldDB" id="A0A2I1HRH7"/>
<dbReference type="VEuPathDB" id="FungiDB:RhiirFUN_025257"/>
<protein>
    <submittedName>
        <fullName evidence="2">Uncharacterized protein</fullName>
    </submittedName>
</protein>
<evidence type="ECO:0000313" key="2">
    <source>
        <dbReference type="EMBL" id="PKY61467.1"/>
    </source>
</evidence>
<keyword evidence="3" id="KW-1185">Reference proteome</keyword>
<gene>
    <name evidence="2" type="ORF">RhiirA4_486490</name>
</gene>
<evidence type="ECO:0000256" key="1">
    <source>
        <dbReference type="SAM" id="Phobius"/>
    </source>
</evidence>
<dbReference type="Proteomes" id="UP000234323">
    <property type="component" value="Unassembled WGS sequence"/>
</dbReference>
<dbReference type="VEuPathDB" id="FungiDB:RhiirA1_472401"/>
<reference evidence="2 3" key="1">
    <citation type="submission" date="2015-10" db="EMBL/GenBank/DDBJ databases">
        <title>Genome analyses suggest a sexual origin of heterokaryosis in a supposedly ancient asexual fungus.</title>
        <authorList>
            <person name="Ropars J."/>
            <person name="Sedzielewska K."/>
            <person name="Noel J."/>
            <person name="Charron P."/>
            <person name="Farinelli L."/>
            <person name="Marton T."/>
            <person name="Kruger M."/>
            <person name="Pelin A."/>
            <person name="Brachmann A."/>
            <person name="Corradi N."/>
        </authorList>
    </citation>
    <scope>NUCLEOTIDE SEQUENCE [LARGE SCALE GENOMIC DNA]</scope>
    <source>
        <strain evidence="2 3">A4</strain>
    </source>
</reference>
<sequence>MNKPAKPDKEKMNGINKIKLMNNENKKLMCISILIVVIVLFMTIFVQDEAKWNSPNLLVRKPHELPHNPVHNPVVKQFTSSTTDLFRDISLAEIPALDEIIQHVYSYNELATMLEMSPAHKNTRKIAADRLRDFSILLYEARDALHKMFVESKTVYYTFEIEVKAIIEKFTRIFRIFVKSNFFKIRILILEKAIMEFRIIVNNAMQLIIEVQQKTKEISESLLKAQVEAGDYNIDNDTGKRNFDLTTEAIDGIRNVRGYLNGTAVSLRVIHSKLRDYQLNINKVKINLGAAEYEITNESLQHLKAAVDLWRYSLKRSVLLMVKIESYI</sequence>
<proteinExistence type="predicted"/>
<organism evidence="2 3">
    <name type="scientific">Rhizophagus irregularis</name>
    <dbReference type="NCBI Taxonomy" id="588596"/>
    <lineage>
        <taxon>Eukaryota</taxon>
        <taxon>Fungi</taxon>
        <taxon>Fungi incertae sedis</taxon>
        <taxon>Mucoromycota</taxon>
        <taxon>Glomeromycotina</taxon>
        <taxon>Glomeromycetes</taxon>
        <taxon>Glomerales</taxon>
        <taxon>Glomeraceae</taxon>
        <taxon>Rhizophagus</taxon>
    </lineage>
</organism>
<dbReference type="VEuPathDB" id="FungiDB:FUN_022765"/>
<keyword evidence="1" id="KW-1133">Transmembrane helix</keyword>